<dbReference type="Proteomes" id="UP001602123">
    <property type="component" value="Unassembled WGS sequence"/>
</dbReference>
<dbReference type="RefSeq" id="WP_388631579.1">
    <property type="nucleotide sequence ID" value="NZ_JBIAUT010000011.1"/>
</dbReference>
<gene>
    <name evidence="1" type="ORF">ACFYZM_26075</name>
</gene>
<proteinExistence type="predicted"/>
<reference evidence="1 2" key="1">
    <citation type="submission" date="2024-10" db="EMBL/GenBank/DDBJ databases">
        <title>The Natural Products Discovery Center: Release of the First 8490 Sequenced Strains for Exploring Actinobacteria Biosynthetic Diversity.</title>
        <authorList>
            <person name="Kalkreuter E."/>
            <person name="Kautsar S.A."/>
            <person name="Yang D."/>
            <person name="Bader C.D."/>
            <person name="Teijaro C.N."/>
            <person name="Fluegel L."/>
            <person name="Davis C.M."/>
            <person name="Simpson J.R."/>
            <person name="Lauterbach L."/>
            <person name="Steele A.D."/>
            <person name="Gui C."/>
            <person name="Meng S."/>
            <person name="Li G."/>
            <person name="Viehrig K."/>
            <person name="Ye F."/>
            <person name="Su P."/>
            <person name="Kiefer A.F."/>
            <person name="Nichols A."/>
            <person name="Cepeda A.J."/>
            <person name="Yan W."/>
            <person name="Fan B."/>
            <person name="Jiang Y."/>
            <person name="Adhikari A."/>
            <person name="Zheng C.-J."/>
            <person name="Schuster L."/>
            <person name="Cowan T.M."/>
            <person name="Smanski M.J."/>
            <person name="Chevrette M.G."/>
            <person name="De Carvalho L.P.S."/>
            <person name="Shen B."/>
        </authorList>
    </citation>
    <scope>NUCLEOTIDE SEQUENCE [LARGE SCALE GENOMIC DNA]</scope>
    <source>
        <strain evidence="1 2">NPDC001650</strain>
    </source>
</reference>
<dbReference type="EMBL" id="JBIAUT010000011">
    <property type="protein sequence ID" value="MFF4219715.1"/>
    <property type="molecule type" value="Genomic_DNA"/>
</dbReference>
<protein>
    <submittedName>
        <fullName evidence="1">Uncharacterized protein</fullName>
    </submittedName>
</protein>
<accession>A0ABW6U4E1</accession>
<evidence type="ECO:0000313" key="1">
    <source>
        <dbReference type="EMBL" id="MFF4219715.1"/>
    </source>
</evidence>
<organism evidence="1 2">
    <name type="scientific">Streptomyces nondiastaticus</name>
    <dbReference type="NCBI Taxonomy" id="3154512"/>
    <lineage>
        <taxon>Bacteria</taxon>
        <taxon>Bacillati</taxon>
        <taxon>Actinomycetota</taxon>
        <taxon>Actinomycetes</taxon>
        <taxon>Kitasatosporales</taxon>
        <taxon>Streptomycetaceae</taxon>
        <taxon>Streptomyces</taxon>
    </lineage>
</organism>
<keyword evidence="2" id="KW-1185">Reference proteome</keyword>
<sequence length="56" mass="6240">MTSFQRWRLDRPVKALVADGETDALIVARMRQRLAPLATGEAAHPYAFRGDGSRGR</sequence>
<comment type="caution">
    <text evidence="1">The sequence shown here is derived from an EMBL/GenBank/DDBJ whole genome shotgun (WGS) entry which is preliminary data.</text>
</comment>
<evidence type="ECO:0000313" key="2">
    <source>
        <dbReference type="Proteomes" id="UP001602123"/>
    </source>
</evidence>
<name>A0ABW6U4E1_9ACTN</name>